<dbReference type="AlphaFoldDB" id="A0AA40D135"/>
<name>A0AA40D135_9PEZI</name>
<dbReference type="EMBL" id="JAUJDW010000015">
    <property type="protein sequence ID" value="KAK0659090.1"/>
    <property type="molecule type" value="Genomic_DNA"/>
</dbReference>
<sequence length="229" mass="23797">MPLTVEVKTRGVGPTASPKLTPPRTSLLRNTPSIESISSSEPTPEPNTISPPPKPENPPIRPSSSSQEESEPDQTIPPAKTDVTTDADPPPSSSSSSSFILSPKAALSTCNDASRFTTFTHITPMQVKNVPVVPSSSTTPNTGYVELTATAIGTVKLPIGGAGRRLTLPNVLFVPLSPVSVIAGESLWGEKAGVWPGGRLVRGGGGGGGGVVVDREGRKRAWFRVVDGM</sequence>
<keyword evidence="3" id="KW-1185">Reference proteome</keyword>
<feature type="compositionally biased region" description="Pro residues" evidence="1">
    <location>
        <begin position="43"/>
        <end position="61"/>
    </location>
</feature>
<protein>
    <submittedName>
        <fullName evidence="2">Uncharacterized protein</fullName>
    </submittedName>
</protein>
<accession>A0AA40D135</accession>
<reference evidence="2" key="1">
    <citation type="submission" date="2023-06" db="EMBL/GenBank/DDBJ databases">
        <title>Multi-omics analyses reveal the molecular pathogenesis toolkit of Lasiodiplodia hormozganensis, a cross-kingdom pathogen.</title>
        <authorList>
            <person name="Felix C."/>
            <person name="Meneses R."/>
            <person name="Goncalves M.F.M."/>
            <person name="Tilleman L."/>
            <person name="Duarte A.S."/>
            <person name="Jorrin-Novo J.V."/>
            <person name="Van De Peer Y."/>
            <person name="Deforce D."/>
            <person name="Van Nieuwerburgh F."/>
            <person name="Esteves A.C."/>
            <person name="Alves A."/>
        </authorList>
    </citation>
    <scope>NUCLEOTIDE SEQUENCE</scope>
    <source>
        <strain evidence="2">CBS 339.90</strain>
    </source>
</reference>
<evidence type="ECO:0000313" key="3">
    <source>
        <dbReference type="Proteomes" id="UP001175001"/>
    </source>
</evidence>
<dbReference type="Proteomes" id="UP001175001">
    <property type="component" value="Unassembled WGS sequence"/>
</dbReference>
<organism evidence="2 3">
    <name type="scientific">Lasiodiplodia hormozganensis</name>
    <dbReference type="NCBI Taxonomy" id="869390"/>
    <lineage>
        <taxon>Eukaryota</taxon>
        <taxon>Fungi</taxon>
        <taxon>Dikarya</taxon>
        <taxon>Ascomycota</taxon>
        <taxon>Pezizomycotina</taxon>
        <taxon>Dothideomycetes</taxon>
        <taxon>Dothideomycetes incertae sedis</taxon>
        <taxon>Botryosphaeriales</taxon>
        <taxon>Botryosphaeriaceae</taxon>
        <taxon>Lasiodiplodia</taxon>
    </lineage>
</organism>
<comment type="caution">
    <text evidence="2">The sequence shown here is derived from an EMBL/GenBank/DDBJ whole genome shotgun (WGS) entry which is preliminary data.</text>
</comment>
<proteinExistence type="predicted"/>
<gene>
    <name evidence="2" type="ORF">DIS24_g4234</name>
</gene>
<evidence type="ECO:0000256" key="1">
    <source>
        <dbReference type="SAM" id="MobiDB-lite"/>
    </source>
</evidence>
<feature type="region of interest" description="Disordered" evidence="1">
    <location>
        <begin position="1"/>
        <end position="101"/>
    </location>
</feature>
<evidence type="ECO:0000313" key="2">
    <source>
        <dbReference type="EMBL" id="KAK0659090.1"/>
    </source>
</evidence>
<feature type="compositionally biased region" description="Low complexity" evidence="1">
    <location>
        <begin position="30"/>
        <end position="42"/>
    </location>
</feature>